<feature type="region of interest" description="Disordered" evidence="1">
    <location>
        <begin position="484"/>
        <end position="510"/>
    </location>
</feature>
<gene>
    <name evidence="4" type="ORF">B0T25DRAFT_581916</name>
</gene>
<keyword evidence="2" id="KW-1133">Transmembrane helix</keyword>
<comment type="caution">
    <text evidence="4">The sequence shown here is derived from an EMBL/GenBank/DDBJ whole genome shotgun (WGS) entry which is preliminary data.</text>
</comment>
<evidence type="ECO:0000313" key="5">
    <source>
        <dbReference type="Proteomes" id="UP001275084"/>
    </source>
</evidence>
<keyword evidence="5" id="KW-1185">Reference proteome</keyword>
<keyword evidence="2" id="KW-0812">Transmembrane</keyword>
<protein>
    <submittedName>
        <fullName evidence="4">Uncharacterized protein</fullName>
    </submittedName>
</protein>
<evidence type="ECO:0000256" key="3">
    <source>
        <dbReference type="SAM" id="SignalP"/>
    </source>
</evidence>
<proteinExistence type="predicted"/>
<sequence length="510" mass="55152">MSLATTTLPLLPSIATATPLVTTWSPPSACATPIPRFLQGTCVGNKCTPDAFPDTGLWTGWVNWPYETAPGSTMAATCVPPGWNEGLRFAFDPAMACPSGYVTAATSSYPYASDMVIVSCCPSAFSTMSYDPSIRQDENGYSITLGDCIATRTYSTGKPYLGVASGYNTQQVLAVTNGVTITTTAEYYTESVIRTGSVTASAITVEVHHPVVKVLIPTSASSPPQEGFTIFRLSAAYSIVILVVIILVILALLCCTCCCLILRRRRLKTASNHPYITSPLAYQPSFFASQGTYGNNQPNCPHGTAHACAYKQPYETSCCACRDARPADAALPVETRTSTYCFPCYSRWRLSPDHIPPEWQVAFHGVVDDGAGYAVEDVRCGHGIVAAGCLRRAPVAKQVTCCACRDGRRGLYTRDARVFTYCTACAEFWRRRSPAEAPPEWGKMPDVFVGPPANGSPWGRGEEIQMVSRGDGCYPDEKEIRRTRSGRFETAADIKLPMPPPPPRLGEKKG</sequence>
<keyword evidence="2" id="KW-0472">Membrane</keyword>
<feature type="signal peptide" evidence="3">
    <location>
        <begin position="1"/>
        <end position="17"/>
    </location>
</feature>
<dbReference type="EMBL" id="JAUIQD010000005">
    <property type="protein sequence ID" value="KAK3348844.1"/>
    <property type="molecule type" value="Genomic_DNA"/>
</dbReference>
<dbReference type="Proteomes" id="UP001275084">
    <property type="component" value="Unassembled WGS sequence"/>
</dbReference>
<reference evidence="4" key="2">
    <citation type="submission" date="2023-06" db="EMBL/GenBank/DDBJ databases">
        <authorList>
            <consortium name="Lawrence Berkeley National Laboratory"/>
            <person name="Haridas S."/>
            <person name="Hensen N."/>
            <person name="Bonometti L."/>
            <person name="Westerberg I."/>
            <person name="Brannstrom I.O."/>
            <person name="Guillou S."/>
            <person name="Cros-Aarteil S."/>
            <person name="Calhoun S."/>
            <person name="Kuo A."/>
            <person name="Mondo S."/>
            <person name="Pangilinan J."/>
            <person name="Riley R."/>
            <person name="Labutti K."/>
            <person name="Andreopoulos B."/>
            <person name="Lipzen A."/>
            <person name="Chen C."/>
            <person name="Yanf M."/>
            <person name="Daum C."/>
            <person name="Ng V."/>
            <person name="Clum A."/>
            <person name="Steindorff A."/>
            <person name="Ohm R."/>
            <person name="Martin F."/>
            <person name="Silar P."/>
            <person name="Natvig D."/>
            <person name="Lalanne C."/>
            <person name="Gautier V."/>
            <person name="Ament-Velasquez S.L."/>
            <person name="Kruys A."/>
            <person name="Hutchinson M.I."/>
            <person name="Powell A.J."/>
            <person name="Barry K."/>
            <person name="Miller A.N."/>
            <person name="Grigoriev I.V."/>
            <person name="Debuchy R."/>
            <person name="Gladieux P."/>
            <person name="Thoren M.H."/>
            <person name="Johannesson H."/>
        </authorList>
    </citation>
    <scope>NUCLEOTIDE SEQUENCE</scope>
    <source>
        <strain evidence="4">CBS 955.72</strain>
    </source>
</reference>
<name>A0AAJ0HDG9_9PEZI</name>
<evidence type="ECO:0000313" key="4">
    <source>
        <dbReference type="EMBL" id="KAK3348844.1"/>
    </source>
</evidence>
<dbReference type="AlphaFoldDB" id="A0AAJ0HDG9"/>
<keyword evidence="3" id="KW-0732">Signal</keyword>
<feature type="chain" id="PRO_5042459952" evidence="3">
    <location>
        <begin position="18"/>
        <end position="510"/>
    </location>
</feature>
<reference evidence="4" key="1">
    <citation type="journal article" date="2023" name="Mol. Phylogenet. Evol.">
        <title>Genome-scale phylogeny and comparative genomics of the fungal order Sordariales.</title>
        <authorList>
            <person name="Hensen N."/>
            <person name="Bonometti L."/>
            <person name="Westerberg I."/>
            <person name="Brannstrom I.O."/>
            <person name="Guillou S."/>
            <person name="Cros-Aarteil S."/>
            <person name="Calhoun S."/>
            <person name="Haridas S."/>
            <person name="Kuo A."/>
            <person name="Mondo S."/>
            <person name="Pangilinan J."/>
            <person name="Riley R."/>
            <person name="LaButti K."/>
            <person name="Andreopoulos B."/>
            <person name="Lipzen A."/>
            <person name="Chen C."/>
            <person name="Yan M."/>
            <person name="Daum C."/>
            <person name="Ng V."/>
            <person name="Clum A."/>
            <person name="Steindorff A."/>
            <person name="Ohm R.A."/>
            <person name="Martin F."/>
            <person name="Silar P."/>
            <person name="Natvig D.O."/>
            <person name="Lalanne C."/>
            <person name="Gautier V."/>
            <person name="Ament-Velasquez S.L."/>
            <person name="Kruys A."/>
            <person name="Hutchinson M.I."/>
            <person name="Powell A.J."/>
            <person name="Barry K."/>
            <person name="Miller A.N."/>
            <person name="Grigoriev I.V."/>
            <person name="Debuchy R."/>
            <person name="Gladieux P."/>
            <person name="Hiltunen Thoren M."/>
            <person name="Johannesson H."/>
        </authorList>
    </citation>
    <scope>NUCLEOTIDE SEQUENCE</scope>
    <source>
        <strain evidence="4">CBS 955.72</strain>
    </source>
</reference>
<evidence type="ECO:0000256" key="2">
    <source>
        <dbReference type="SAM" id="Phobius"/>
    </source>
</evidence>
<accession>A0AAJ0HDG9</accession>
<feature type="transmembrane region" description="Helical" evidence="2">
    <location>
        <begin position="235"/>
        <end position="262"/>
    </location>
</feature>
<evidence type="ECO:0000256" key="1">
    <source>
        <dbReference type="SAM" id="MobiDB-lite"/>
    </source>
</evidence>
<organism evidence="4 5">
    <name type="scientific">Lasiosphaeria hispida</name>
    <dbReference type="NCBI Taxonomy" id="260671"/>
    <lineage>
        <taxon>Eukaryota</taxon>
        <taxon>Fungi</taxon>
        <taxon>Dikarya</taxon>
        <taxon>Ascomycota</taxon>
        <taxon>Pezizomycotina</taxon>
        <taxon>Sordariomycetes</taxon>
        <taxon>Sordariomycetidae</taxon>
        <taxon>Sordariales</taxon>
        <taxon>Lasiosphaeriaceae</taxon>
        <taxon>Lasiosphaeria</taxon>
    </lineage>
</organism>